<evidence type="ECO:0000313" key="2">
    <source>
        <dbReference type="Proteomes" id="UP000814128"/>
    </source>
</evidence>
<dbReference type="Proteomes" id="UP000814128">
    <property type="component" value="Unassembled WGS sequence"/>
</dbReference>
<comment type="caution">
    <text evidence="1">The sequence shown here is derived from an EMBL/GenBank/DDBJ whole genome shotgun (WGS) entry which is preliminary data.</text>
</comment>
<evidence type="ECO:0000313" key="1">
    <source>
        <dbReference type="EMBL" id="KAI0029017.1"/>
    </source>
</evidence>
<reference evidence="1" key="2">
    <citation type="journal article" date="2022" name="New Phytol.">
        <title>Evolutionary transition to the ectomycorrhizal habit in the genomes of a hyperdiverse lineage of mushroom-forming fungi.</title>
        <authorList>
            <person name="Looney B."/>
            <person name="Miyauchi S."/>
            <person name="Morin E."/>
            <person name="Drula E."/>
            <person name="Courty P.E."/>
            <person name="Kohler A."/>
            <person name="Kuo A."/>
            <person name="LaButti K."/>
            <person name="Pangilinan J."/>
            <person name="Lipzen A."/>
            <person name="Riley R."/>
            <person name="Andreopoulos W."/>
            <person name="He G."/>
            <person name="Johnson J."/>
            <person name="Nolan M."/>
            <person name="Tritt A."/>
            <person name="Barry K.W."/>
            <person name="Grigoriev I.V."/>
            <person name="Nagy L.G."/>
            <person name="Hibbett D."/>
            <person name="Henrissat B."/>
            <person name="Matheny P.B."/>
            <person name="Labbe J."/>
            <person name="Martin F.M."/>
        </authorList>
    </citation>
    <scope>NUCLEOTIDE SEQUENCE</scope>
    <source>
        <strain evidence="1">EC-137</strain>
    </source>
</reference>
<accession>A0ACB8QBJ4</accession>
<proteinExistence type="predicted"/>
<reference evidence="1" key="1">
    <citation type="submission" date="2021-02" db="EMBL/GenBank/DDBJ databases">
        <authorList>
            <consortium name="DOE Joint Genome Institute"/>
            <person name="Ahrendt S."/>
            <person name="Looney B.P."/>
            <person name="Miyauchi S."/>
            <person name="Morin E."/>
            <person name="Drula E."/>
            <person name="Courty P.E."/>
            <person name="Chicoki N."/>
            <person name="Fauchery L."/>
            <person name="Kohler A."/>
            <person name="Kuo A."/>
            <person name="Labutti K."/>
            <person name="Pangilinan J."/>
            <person name="Lipzen A."/>
            <person name="Riley R."/>
            <person name="Andreopoulos W."/>
            <person name="He G."/>
            <person name="Johnson J."/>
            <person name="Barry K.W."/>
            <person name="Grigoriev I.V."/>
            <person name="Nagy L."/>
            <person name="Hibbett D."/>
            <person name="Henrissat B."/>
            <person name="Matheny P.B."/>
            <person name="Labbe J."/>
            <person name="Martin F."/>
        </authorList>
    </citation>
    <scope>NUCLEOTIDE SEQUENCE</scope>
    <source>
        <strain evidence="1">EC-137</strain>
    </source>
</reference>
<dbReference type="EMBL" id="MU273705">
    <property type="protein sequence ID" value="KAI0029017.1"/>
    <property type="molecule type" value="Genomic_DNA"/>
</dbReference>
<sequence>MSGDSLFTSAKRHRRELFGWLSYAFASEVFVIVSLTLFLPICLEQFARDNGYLLPDKTIPCNAPQPQDEEEKRCVVKLGWLWIDSASFSLYAFSASVALQALTVISMGGIADHPPHRKRLLLGFAVLGSTSAILFFFLSSSSLLWPVAGLLVMAANVGFGASVVAMNAYLPYLARTAPEVVAARVALDAALADADASASASHHTGASPDPNASLDADVGAPLLPSSVDIPSPATDCKEVAELRAIHSAAYARTTARISAHGIALGYASGITLLLLTVLPVTRAGGSTFALRCAIGASGVWWAIFSVVAGVLLPSAASDRKSSYETESEEEWNSLHEIVRAWRRLGQMLHPREIRRLGQTFRYLAAWFILSDGFTTISSTAVLFGKTTLRLPASILILVGGLAPAFGVLGALVWPMLQKRMGWSNLMTMTVLLALALAIPSYGLLGLIPAVRRAGFGLVSASEMLIVSSYFGFVGGAFQSYARAVYATLIPPGEEARWFALFSITDKSSSFIGPLLVGLIADATGNIRFAFVFLVAVFLLALPILAGVDVEGGGEDARKYALIEEEIRKRI</sequence>
<organism evidence="1 2">
    <name type="scientific">Vararia minispora EC-137</name>
    <dbReference type="NCBI Taxonomy" id="1314806"/>
    <lineage>
        <taxon>Eukaryota</taxon>
        <taxon>Fungi</taxon>
        <taxon>Dikarya</taxon>
        <taxon>Basidiomycota</taxon>
        <taxon>Agaricomycotina</taxon>
        <taxon>Agaricomycetes</taxon>
        <taxon>Russulales</taxon>
        <taxon>Lachnocladiaceae</taxon>
        <taxon>Vararia</taxon>
    </lineage>
</organism>
<protein>
    <submittedName>
        <fullName evidence="1">Autophagy-type protein 22</fullName>
    </submittedName>
</protein>
<name>A0ACB8QBJ4_9AGAM</name>
<gene>
    <name evidence="1" type="ORF">K488DRAFT_57334</name>
</gene>
<keyword evidence="2" id="KW-1185">Reference proteome</keyword>